<proteinExistence type="predicted"/>
<feature type="compositionally biased region" description="Basic and acidic residues" evidence="3">
    <location>
        <begin position="181"/>
        <end position="200"/>
    </location>
</feature>
<evidence type="ECO:0000313" key="6">
    <source>
        <dbReference type="EMBL" id="SLJ94516.1"/>
    </source>
</evidence>
<evidence type="ECO:0000259" key="5">
    <source>
        <dbReference type="PROSITE" id="PS50222"/>
    </source>
</evidence>
<keyword evidence="7" id="KW-1185">Reference proteome</keyword>
<dbReference type="Pfam" id="PF13202">
    <property type="entry name" value="EF-hand_5"/>
    <property type="match status" value="2"/>
</dbReference>
<dbReference type="Gene3D" id="1.10.238.10">
    <property type="entry name" value="EF-hand"/>
    <property type="match status" value="2"/>
</dbReference>
<gene>
    <name evidence="6" type="ORF">SAMN06295987_102309</name>
</gene>
<feature type="chain" id="PRO_5012120539" evidence="4">
    <location>
        <begin position="25"/>
        <end position="215"/>
    </location>
</feature>
<evidence type="ECO:0000256" key="2">
    <source>
        <dbReference type="ARBA" id="ARBA00022737"/>
    </source>
</evidence>
<evidence type="ECO:0000256" key="3">
    <source>
        <dbReference type="SAM" id="MobiDB-lite"/>
    </source>
</evidence>
<feature type="compositionally biased region" description="Polar residues" evidence="3">
    <location>
        <begin position="202"/>
        <end position="215"/>
    </location>
</feature>
<dbReference type="InterPro" id="IPR018247">
    <property type="entry name" value="EF_Hand_1_Ca_BS"/>
</dbReference>
<evidence type="ECO:0000313" key="7">
    <source>
        <dbReference type="Proteomes" id="UP000190989"/>
    </source>
</evidence>
<dbReference type="AlphaFoldDB" id="A0A1U6HFH7"/>
<reference evidence="7" key="1">
    <citation type="submission" date="2017-02" db="EMBL/GenBank/DDBJ databases">
        <authorList>
            <person name="Varghese N."/>
            <person name="Submissions S."/>
        </authorList>
    </citation>
    <scope>NUCLEOTIDE SEQUENCE [LARGE SCALE GENOMIC DNA]</scope>
    <source>
        <strain evidence="7">SM117</strain>
    </source>
</reference>
<dbReference type="RefSeq" id="WP_079730043.1">
    <property type="nucleotide sequence ID" value="NZ_FVZE01000002.1"/>
</dbReference>
<dbReference type="InterPro" id="IPR011992">
    <property type="entry name" value="EF-hand-dom_pair"/>
</dbReference>
<dbReference type="PROSITE" id="PS00018">
    <property type="entry name" value="EF_HAND_1"/>
    <property type="match status" value="1"/>
</dbReference>
<dbReference type="Pfam" id="PF13499">
    <property type="entry name" value="EF-hand_7"/>
    <property type="match status" value="1"/>
</dbReference>
<evidence type="ECO:0000256" key="4">
    <source>
        <dbReference type="SAM" id="SignalP"/>
    </source>
</evidence>
<evidence type="ECO:0000256" key="1">
    <source>
        <dbReference type="ARBA" id="ARBA00022723"/>
    </source>
</evidence>
<feature type="compositionally biased region" description="Gly residues" evidence="3">
    <location>
        <begin position="107"/>
        <end position="135"/>
    </location>
</feature>
<dbReference type="SMART" id="SM00054">
    <property type="entry name" value="EFh"/>
    <property type="match status" value="3"/>
</dbReference>
<dbReference type="PROSITE" id="PS50222">
    <property type="entry name" value="EF_HAND_2"/>
    <property type="match status" value="2"/>
</dbReference>
<keyword evidence="2" id="KW-0677">Repeat</keyword>
<name>A0A1U6HFH7_9SPHN</name>
<dbReference type="EMBL" id="FVZE01000002">
    <property type="protein sequence ID" value="SLJ94516.1"/>
    <property type="molecule type" value="Genomic_DNA"/>
</dbReference>
<feature type="domain" description="EF-hand" evidence="5">
    <location>
        <begin position="167"/>
        <end position="202"/>
    </location>
</feature>
<feature type="domain" description="EF-hand" evidence="5">
    <location>
        <begin position="73"/>
        <end position="108"/>
    </location>
</feature>
<dbReference type="SUPFAM" id="SSF47473">
    <property type="entry name" value="EF-hand"/>
    <property type="match status" value="1"/>
</dbReference>
<accession>A0A1U6HFH7</accession>
<keyword evidence="4" id="KW-0732">Signal</keyword>
<dbReference type="PANTHER" id="PTHR10827">
    <property type="entry name" value="RETICULOCALBIN"/>
    <property type="match status" value="1"/>
</dbReference>
<dbReference type="Proteomes" id="UP000190989">
    <property type="component" value="Unassembled WGS sequence"/>
</dbReference>
<protein>
    <submittedName>
        <fullName evidence="6">EF hand</fullName>
    </submittedName>
</protein>
<feature type="signal peptide" evidence="4">
    <location>
        <begin position="1"/>
        <end position="24"/>
    </location>
</feature>
<dbReference type="STRING" id="428990.SAMN06295987_102309"/>
<feature type="region of interest" description="Disordered" evidence="3">
    <location>
        <begin position="181"/>
        <end position="215"/>
    </location>
</feature>
<keyword evidence="1" id="KW-0479">Metal-binding</keyword>
<sequence length="215" mass="22951">MTRFAKVSLAISAATLAIGGVAYAQMPHGNSMMDTDGDGVVTRAEAQASAAAMFARMDANKDGKLDEADRELRHTEMKTRMFEMMDANKDGSISKQEFMDARHPGPDGMGGPGGPGMNGPGMDGPGMDGPGGPGMKGHHGKHDWHRGGMAMMKMADTNNDGAISQAEFEAASAKHFDMMDANKDGKVTREERKAARDKMKAQWQSKKAQKTSADN</sequence>
<feature type="region of interest" description="Disordered" evidence="3">
    <location>
        <begin position="104"/>
        <end position="141"/>
    </location>
</feature>
<dbReference type="GO" id="GO:0005509">
    <property type="term" value="F:calcium ion binding"/>
    <property type="evidence" value="ECO:0007669"/>
    <property type="project" value="InterPro"/>
</dbReference>
<organism evidence="6 7">
    <name type="scientific">Novosphingobium mathurense</name>
    <dbReference type="NCBI Taxonomy" id="428990"/>
    <lineage>
        <taxon>Bacteria</taxon>
        <taxon>Pseudomonadati</taxon>
        <taxon>Pseudomonadota</taxon>
        <taxon>Alphaproteobacteria</taxon>
        <taxon>Sphingomonadales</taxon>
        <taxon>Sphingomonadaceae</taxon>
        <taxon>Novosphingobium</taxon>
    </lineage>
</organism>
<dbReference type="PANTHER" id="PTHR10827:SF98">
    <property type="entry name" value="45 KDA CALCIUM-BINDING PROTEIN"/>
    <property type="match status" value="1"/>
</dbReference>
<dbReference type="InterPro" id="IPR002048">
    <property type="entry name" value="EF_hand_dom"/>
</dbReference>